<dbReference type="AlphaFoldDB" id="A0A0B6Y211"/>
<dbReference type="EMBL" id="HACG01003298">
    <property type="protein sequence ID" value="CEK50163.1"/>
    <property type="molecule type" value="Transcribed_RNA"/>
</dbReference>
<dbReference type="GO" id="GO:0003677">
    <property type="term" value="F:DNA binding"/>
    <property type="evidence" value="ECO:0007669"/>
    <property type="project" value="UniProtKB-KW"/>
</dbReference>
<protein>
    <recommendedName>
        <fullName evidence="2">Multiprotein bridging factor 1 N-terminal domain-containing protein</fullName>
    </recommendedName>
</protein>
<evidence type="ECO:0000259" key="2">
    <source>
        <dbReference type="Pfam" id="PF08523"/>
    </source>
</evidence>
<feature type="domain" description="Multiprotein bridging factor 1 N-terminal" evidence="2">
    <location>
        <begin position="1"/>
        <end position="44"/>
    </location>
</feature>
<dbReference type="Pfam" id="PF08523">
    <property type="entry name" value="MBF1"/>
    <property type="match status" value="1"/>
</dbReference>
<feature type="non-terminal residue" evidence="3">
    <location>
        <position position="75"/>
    </location>
</feature>
<name>A0A0B6Y211_9EUPU</name>
<dbReference type="GO" id="GO:0005634">
    <property type="term" value="C:nucleus"/>
    <property type="evidence" value="ECO:0007669"/>
    <property type="project" value="TreeGrafter"/>
</dbReference>
<organism evidence="3">
    <name type="scientific">Arion vulgaris</name>
    <dbReference type="NCBI Taxonomy" id="1028688"/>
    <lineage>
        <taxon>Eukaryota</taxon>
        <taxon>Metazoa</taxon>
        <taxon>Spiralia</taxon>
        <taxon>Lophotrochozoa</taxon>
        <taxon>Mollusca</taxon>
        <taxon>Gastropoda</taxon>
        <taxon>Heterobranchia</taxon>
        <taxon>Euthyneura</taxon>
        <taxon>Panpulmonata</taxon>
        <taxon>Eupulmonata</taxon>
        <taxon>Stylommatophora</taxon>
        <taxon>Helicina</taxon>
        <taxon>Arionoidea</taxon>
        <taxon>Arionidae</taxon>
        <taxon>Arion</taxon>
    </lineage>
</organism>
<gene>
    <name evidence="3" type="primary">ORF10034</name>
</gene>
<dbReference type="InterPro" id="IPR010982">
    <property type="entry name" value="Lambda_DNA-bd_dom_sf"/>
</dbReference>
<dbReference type="InterPro" id="IPR013729">
    <property type="entry name" value="MBF1_N"/>
</dbReference>
<accession>A0A0B6Y211</accession>
<evidence type="ECO:0000313" key="3">
    <source>
        <dbReference type="EMBL" id="CEK50163.1"/>
    </source>
</evidence>
<feature type="non-terminal residue" evidence="3">
    <location>
        <position position="1"/>
    </location>
</feature>
<sequence>KAMRTGSLVDSVKKYNAGGNVQKVNQNNLLKLDNETEEFKVQTVSLNLGKIIQQERSALGLNRKELAAKINEHES</sequence>
<keyword evidence="1" id="KW-0238">DNA-binding</keyword>
<evidence type="ECO:0000256" key="1">
    <source>
        <dbReference type="ARBA" id="ARBA00023125"/>
    </source>
</evidence>
<reference evidence="3" key="1">
    <citation type="submission" date="2014-12" db="EMBL/GenBank/DDBJ databases">
        <title>Insight into the proteome of Arion vulgaris.</title>
        <authorList>
            <person name="Aradska J."/>
            <person name="Bulat T."/>
            <person name="Smidak R."/>
            <person name="Sarate P."/>
            <person name="Gangsoo J."/>
            <person name="Sialana F."/>
            <person name="Bilban M."/>
            <person name="Lubec G."/>
        </authorList>
    </citation>
    <scope>NUCLEOTIDE SEQUENCE</scope>
    <source>
        <tissue evidence="3">Skin</tissue>
    </source>
</reference>
<dbReference type="PANTHER" id="PTHR10245">
    <property type="entry name" value="ENDOTHELIAL DIFFERENTIATION-RELATED FACTOR 1 MULTIPROTEIN BRIDGING FACTOR 1"/>
    <property type="match status" value="1"/>
</dbReference>
<proteinExistence type="predicted"/>
<dbReference type="PANTHER" id="PTHR10245:SF15">
    <property type="entry name" value="ENDOTHELIAL DIFFERENTIATION-RELATED FACTOR 1"/>
    <property type="match status" value="1"/>
</dbReference>
<dbReference type="Gene3D" id="1.10.260.40">
    <property type="entry name" value="lambda repressor-like DNA-binding domains"/>
    <property type="match status" value="1"/>
</dbReference>